<dbReference type="SUPFAM" id="SSF56436">
    <property type="entry name" value="C-type lectin-like"/>
    <property type="match status" value="1"/>
</dbReference>
<dbReference type="PANTHER" id="PTHR23150">
    <property type="entry name" value="SULFATASE MODIFYING FACTOR 1, 2"/>
    <property type="match status" value="1"/>
</dbReference>
<feature type="coiled-coil region" evidence="1">
    <location>
        <begin position="52"/>
        <end position="86"/>
    </location>
</feature>
<dbReference type="EMBL" id="LKHS01000004">
    <property type="protein sequence ID" value="KQH87013.1"/>
    <property type="molecule type" value="Genomic_DNA"/>
</dbReference>
<evidence type="ECO:0000256" key="1">
    <source>
        <dbReference type="SAM" id="Coils"/>
    </source>
</evidence>
<evidence type="ECO:0000259" key="4">
    <source>
        <dbReference type="Pfam" id="PF08308"/>
    </source>
</evidence>
<gene>
    <name evidence="5" type="ORF">AMR76_04630</name>
</gene>
<dbReference type="InterPro" id="IPR051043">
    <property type="entry name" value="Sulfatase_Mod_Factor_Kinase"/>
</dbReference>
<evidence type="ECO:0000313" key="5">
    <source>
        <dbReference type="EMBL" id="KQH87013.1"/>
    </source>
</evidence>
<dbReference type="AlphaFoldDB" id="A0A0Q2R4E7"/>
<dbReference type="Pfam" id="PF08308">
    <property type="entry name" value="PEGA"/>
    <property type="match status" value="1"/>
</dbReference>
<evidence type="ECO:0008006" key="7">
    <source>
        <dbReference type="Google" id="ProtNLM"/>
    </source>
</evidence>
<dbReference type="InterPro" id="IPR005532">
    <property type="entry name" value="SUMF_dom"/>
</dbReference>
<dbReference type="InterPro" id="IPR042095">
    <property type="entry name" value="SUMF_sf"/>
</dbReference>
<dbReference type="Proteomes" id="UP000051221">
    <property type="component" value="Unassembled WGS sequence"/>
</dbReference>
<proteinExistence type="predicted"/>
<dbReference type="GO" id="GO:0120147">
    <property type="term" value="F:formylglycine-generating oxidase activity"/>
    <property type="evidence" value="ECO:0007669"/>
    <property type="project" value="TreeGrafter"/>
</dbReference>
<dbReference type="PANTHER" id="PTHR23150:SF19">
    <property type="entry name" value="FORMYLGLYCINE-GENERATING ENZYME"/>
    <property type="match status" value="1"/>
</dbReference>
<evidence type="ECO:0000259" key="3">
    <source>
        <dbReference type="Pfam" id="PF03781"/>
    </source>
</evidence>
<dbReference type="Pfam" id="PF03781">
    <property type="entry name" value="FGE-sulfatase"/>
    <property type="match status" value="1"/>
</dbReference>
<dbReference type="InterPro" id="IPR016187">
    <property type="entry name" value="CTDL_fold"/>
</dbReference>
<keyword evidence="1" id="KW-0175">Coiled coil</keyword>
<reference evidence="5 6" key="1">
    <citation type="submission" date="2015-08" db="EMBL/GenBank/DDBJ databases">
        <title>Antibacterial properties of a collection of Vibrionaceae strains.</title>
        <authorList>
            <person name="Giubergia S."/>
        </authorList>
    </citation>
    <scope>NUCLEOTIDE SEQUENCE [LARGE SCALE GENOMIC DNA]</scope>
    <source>
        <strain evidence="5 6">S0821</strain>
    </source>
</reference>
<dbReference type="RefSeq" id="WP_055465427.1">
    <property type="nucleotide sequence ID" value="NZ_LKHS01000004.1"/>
</dbReference>
<feature type="domain" description="Sulfatase-modifying factor enzyme-like" evidence="3">
    <location>
        <begin position="383"/>
        <end position="604"/>
    </location>
</feature>
<accession>A0A0Q2R4E7</accession>
<organism evidence="5 6">
    <name type="scientific">Vibrio furnissii</name>
    <dbReference type="NCBI Taxonomy" id="29494"/>
    <lineage>
        <taxon>Bacteria</taxon>
        <taxon>Pseudomonadati</taxon>
        <taxon>Pseudomonadota</taxon>
        <taxon>Gammaproteobacteria</taxon>
        <taxon>Vibrionales</taxon>
        <taxon>Vibrionaceae</taxon>
        <taxon>Vibrio</taxon>
    </lineage>
</organism>
<feature type="signal peptide" evidence="2">
    <location>
        <begin position="1"/>
        <end position="23"/>
    </location>
</feature>
<dbReference type="Gene3D" id="3.90.1580.10">
    <property type="entry name" value="paralog of FGE (formylglycine-generating enzyme)"/>
    <property type="match status" value="1"/>
</dbReference>
<keyword evidence="2" id="KW-0732">Signal</keyword>
<evidence type="ECO:0000256" key="2">
    <source>
        <dbReference type="SAM" id="SignalP"/>
    </source>
</evidence>
<name>A0A0Q2R4E7_VIBFU</name>
<keyword evidence="6" id="KW-1185">Reference proteome</keyword>
<dbReference type="InterPro" id="IPR013229">
    <property type="entry name" value="PEGA"/>
</dbReference>
<sequence>MRQGLPALLFALSPCLIAAPTMAETVAPATVVAIDDALFSKHSELQDAKKATQTQQTAVDNQQSELDRLNQQTQSLDAALSTAKANLERDYRKMIDEPDLDLSVSQNAYQAAWANVKQNQKARLEAEQKLQEQQAALVQAQATQQVIEQNIAQLDDDKVRARVARLRTELNRSGDQKVSFTNACKADMTLAQCAKQTTDLALQKAVKQFQSWLIDETSEAAIVKQHLSDVSLNIHVLKHTTTDSGFFDGSKFKTVITAQLDARPAENTPCKLLNVASQYCFAPGDNTQNSKQQEIAWVSLAVRSNQYNDKVSVDGVSYGSTPVEIMLPVGKHMITVEKEGYRSFHQKLSIRSDHTLRAVLREHANVLKQGFKFADSLKGNVKAPEMITLVRGEYLLGENASRQVHLDHAFAISATPVTVAQFETFVNQTSYQTDAELQNLCIAVNNSEVMPVPDSYWRNPGFKQSAQSPAVCVSRNDAKAYTEWLSKQTGFTYRLPSEDEWEVAARSGSKTSYWWGDTFGSGQANTGWGGTPWSNKSTSPVRAFEPNRLGFYDVVGNVWQWTNDDRGLAKGGAWSFSPEMAKAESELFISPSAAANYVGFRILREL</sequence>
<evidence type="ECO:0000313" key="6">
    <source>
        <dbReference type="Proteomes" id="UP000051221"/>
    </source>
</evidence>
<feature type="domain" description="PEGA" evidence="4">
    <location>
        <begin position="297"/>
        <end position="358"/>
    </location>
</feature>
<dbReference type="InParanoid" id="A0A0Q2R4E7"/>
<protein>
    <recommendedName>
        <fullName evidence="7">NirV</fullName>
    </recommendedName>
</protein>
<comment type="caution">
    <text evidence="5">The sequence shown here is derived from an EMBL/GenBank/DDBJ whole genome shotgun (WGS) entry which is preliminary data.</text>
</comment>
<feature type="chain" id="PRO_5006196038" description="NirV" evidence="2">
    <location>
        <begin position="24"/>
        <end position="606"/>
    </location>
</feature>
<feature type="coiled-coil region" evidence="1">
    <location>
        <begin position="114"/>
        <end position="157"/>
    </location>
</feature>